<feature type="domain" description="DDE Tnp4" evidence="8">
    <location>
        <begin position="90"/>
        <end position="249"/>
    </location>
</feature>
<dbReference type="GO" id="GO:0005634">
    <property type="term" value="C:nucleus"/>
    <property type="evidence" value="ECO:0007669"/>
    <property type="project" value="UniProtKB-SubCell"/>
</dbReference>
<dbReference type="InterPro" id="IPR045249">
    <property type="entry name" value="HARBI1-like"/>
</dbReference>
<comment type="subcellular location">
    <subcellularLocation>
        <location evidence="2">Nucleus</location>
    </subcellularLocation>
</comment>
<dbReference type="AlphaFoldDB" id="A0AAV8VLZ2"/>
<keyword evidence="5" id="KW-0479">Metal-binding</keyword>
<evidence type="ECO:0000256" key="1">
    <source>
        <dbReference type="ARBA" id="ARBA00001968"/>
    </source>
</evidence>
<evidence type="ECO:0000313" key="10">
    <source>
        <dbReference type="Proteomes" id="UP001159042"/>
    </source>
</evidence>
<name>A0AAV8VLZ2_9CUCU</name>
<evidence type="ECO:0000259" key="8">
    <source>
        <dbReference type="Pfam" id="PF13359"/>
    </source>
</evidence>
<dbReference type="GO" id="GO:0046872">
    <property type="term" value="F:metal ion binding"/>
    <property type="evidence" value="ECO:0007669"/>
    <property type="project" value="UniProtKB-KW"/>
</dbReference>
<keyword evidence="7" id="KW-0539">Nucleus</keyword>
<organism evidence="9 10">
    <name type="scientific">Exocentrus adspersus</name>
    <dbReference type="NCBI Taxonomy" id="1586481"/>
    <lineage>
        <taxon>Eukaryota</taxon>
        <taxon>Metazoa</taxon>
        <taxon>Ecdysozoa</taxon>
        <taxon>Arthropoda</taxon>
        <taxon>Hexapoda</taxon>
        <taxon>Insecta</taxon>
        <taxon>Pterygota</taxon>
        <taxon>Neoptera</taxon>
        <taxon>Endopterygota</taxon>
        <taxon>Coleoptera</taxon>
        <taxon>Polyphaga</taxon>
        <taxon>Cucujiformia</taxon>
        <taxon>Chrysomeloidea</taxon>
        <taxon>Cerambycidae</taxon>
        <taxon>Lamiinae</taxon>
        <taxon>Acanthocinini</taxon>
        <taxon>Exocentrus</taxon>
    </lineage>
</organism>
<dbReference type="PANTHER" id="PTHR22930:SF85">
    <property type="entry name" value="GH03217P-RELATED"/>
    <property type="match status" value="1"/>
</dbReference>
<comment type="cofactor">
    <cofactor evidence="1">
        <name>a divalent metal cation</name>
        <dbReference type="ChEBI" id="CHEBI:60240"/>
    </cofactor>
</comment>
<evidence type="ECO:0000256" key="7">
    <source>
        <dbReference type="ARBA" id="ARBA00023242"/>
    </source>
</evidence>
<gene>
    <name evidence="9" type="ORF">NQ315_014760</name>
</gene>
<comment type="caution">
    <text evidence="9">The sequence shown here is derived from an EMBL/GenBank/DDBJ whole genome shotgun (WGS) entry which is preliminary data.</text>
</comment>
<evidence type="ECO:0000256" key="5">
    <source>
        <dbReference type="ARBA" id="ARBA00022723"/>
    </source>
</evidence>
<dbReference type="GO" id="GO:0004518">
    <property type="term" value="F:nuclease activity"/>
    <property type="evidence" value="ECO:0007669"/>
    <property type="project" value="UniProtKB-KW"/>
</dbReference>
<keyword evidence="10" id="KW-1185">Reference proteome</keyword>
<comment type="similarity">
    <text evidence="3">Belongs to the HARBI1 family.</text>
</comment>
<dbReference type="PANTHER" id="PTHR22930">
    <property type="match status" value="1"/>
</dbReference>
<proteinExistence type="inferred from homology"/>
<dbReference type="InterPro" id="IPR027806">
    <property type="entry name" value="HARBI1_dom"/>
</dbReference>
<sequence>MDNYELDELVNILEEEIQRRNNRNLHKSVGKDFVCPLSQPAVSRSLHSVVSAILNQLNQHIKFPQRDEEILDVKNGFYNRFGMPGIIGAIDCTHLSIVSPSRNGPNPRLIFLNRKNFFSLNCQIICDSNLKILNLNARFPGSVHDAAIWSLSDVRLLLKRKYQAGGRDFLLLGDSAYPLRPYLMTPILHALPGTPESQYTDTHCRARNCVERCIGALKGRFRCLREDRVLHHAPAFAAKILYACGILQNIIKDANVADDEIFEPGETII</sequence>
<evidence type="ECO:0000256" key="3">
    <source>
        <dbReference type="ARBA" id="ARBA00006958"/>
    </source>
</evidence>
<dbReference type="Proteomes" id="UP001159042">
    <property type="component" value="Unassembled WGS sequence"/>
</dbReference>
<evidence type="ECO:0000256" key="4">
    <source>
        <dbReference type="ARBA" id="ARBA00022722"/>
    </source>
</evidence>
<protein>
    <recommendedName>
        <fullName evidence="8">DDE Tnp4 domain-containing protein</fullName>
    </recommendedName>
</protein>
<dbReference type="Pfam" id="PF13359">
    <property type="entry name" value="DDE_Tnp_4"/>
    <property type="match status" value="1"/>
</dbReference>
<evidence type="ECO:0000256" key="6">
    <source>
        <dbReference type="ARBA" id="ARBA00022801"/>
    </source>
</evidence>
<evidence type="ECO:0000313" key="9">
    <source>
        <dbReference type="EMBL" id="KAJ8915253.1"/>
    </source>
</evidence>
<reference evidence="9 10" key="1">
    <citation type="journal article" date="2023" name="Insect Mol. Biol.">
        <title>Genome sequencing provides insights into the evolution of gene families encoding plant cell wall-degrading enzymes in longhorned beetles.</title>
        <authorList>
            <person name="Shin N.R."/>
            <person name="Okamura Y."/>
            <person name="Kirsch R."/>
            <person name="Pauchet Y."/>
        </authorList>
    </citation>
    <scope>NUCLEOTIDE SEQUENCE [LARGE SCALE GENOMIC DNA]</scope>
    <source>
        <strain evidence="9">EAD_L_NR</strain>
    </source>
</reference>
<keyword evidence="6" id="KW-0378">Hydrolase</keyword>
<dbReference type="GO" id="GO:0016787">
    <property type="term" value="F:hydrolase activity"/>
    <property type="evidence" value="ECO:0007669"/>
    <property type="project" value="UniProtKB-KW"/>
</dbReference>
<dbReference type="EMBL" id="JANEYG010000055">
    <property type="protein sequence ID" value="KAJ8915253.1"/>
    <property type="molecule type" value="Genomic_DNA"/>
</dbReference>
<accession>A0AAV8VLZ2</accession>
<evidence type="ECO:0000256" key="2">
    <source>
        <dbReference type="ARBA" id="ARBA00004123"/>
    </source>
</evidence>
<keyword evidence="4" id="KW-0540">Nuclease</keyword>